<dbReference type="AlphaFoldDB" id="A0A4Q9FE58"/>
<gene>
    <name evidence="2" type="ORF">EYD45_12605</name>
</gene>
<sequence length="162" mass="18039">MYSNINFFSIMKQTVLKYGSYGALVGFLIFVIHLALGKDLDFGTLEILGYLSIFVSLSFIYFGIKHYRDKVNNGTVYLGKAILIGVLISVLVGIGIGVADYIYTQYINPDFFEDYTQMLIKEGRGDEIIEMTSTMGALFMVALVTVIGFVISLISGLILQRK</sequence>
<dbReference type="InterPro" id="IPR025250">
    <property type="entry name" value="DUF4199"/>
</dbReference>
<dbReference type="EMBL" id="SIRT01000011">
    <property type="protein sequence ID" value="TBN01864.1"/>
    <property type="molecule type" value="Genomic_DNA"/>
</dbReference>
<dbReference type="Proteomes" id="UP000291142">
    <property type="component" value="Unassembled WGS sequence"/>
</dbReference>
<feature type="transmembrane region" description="Helical" evidence="1">
    <location>
        <begin position="76"/>
        <end position="103"/>
    </location>
</feature>
<organism evidence="2 3">
    <name type="scientific">Hyunsoonleella flava</name>
    <dbReference type="NCBI Taxonomy" id="2527939"/>
    <lineage>
        <taxon>Bacteria</taxon>
        <taxon>Pseudomonadati</taxon>
        <taxon>Bacteroidota</taxon>
        <taxon>Flavobacteriia</taxon>
        <taxon>Flavobacteriales</taxon>
        <taxon>Flavobacteriaceae</taxon>
    </lineage>
</organism>
<proteinExistence type="predicted"/>
<keyword evidence="3" id="KW-1185">Reference proteome</keyword>
<reference evidence="2 3" key="1">
    <citation type="submission" date="2019-02" db="EMBL/GenBank/DDBJ databases">
        <title>Hyunsoonleella sp., isolated from marine sediment.</title>
        <authorList>
            <person name="Liu B.-T."/>
        </authorList>
    </citation>
    <scope>NUCLEOTIDE SEQUENCE [LARGE SCALE GENOMIC DNA]</scope>
    <source>
        <strain evidence="2 3">T58</strain>
    </source>
</reference>
<feature type="transmembrane region" description="Helical" evidence="1">
    <location>
        <begin position="137"/>
        <end position="159"/>
    </location>
</feature>
<keyword evidence="1" id="KW-0812">Transmembrane</keyword>
<protein>
    <submittedName>
        <fullName evidence="2">DUF4199 domain-containing protein</fullName>
    </submittedName>
</protein>
<dbReference type="OrthoDB" id="6384283at2"/>
<comment type="caution">
    <text evidence="2">The sequence shown here is derived from an EMBL/GenBank/DDBJ whole genome shotgun (WGS) entry which is preliminary data.</text>
</comment>
<name>A0A4Q9FE58_9FLAO</name>
<dbReference type="Pfam" id="PF13858">
    <property type="entry name" value="DUF4199"/>
    <property type="match status" value="1"/>
</dbReference>
<evidence type="ECO:0000313" key="3">
    <source>
        <dbReference type="Proteomes" id="UP000291142"/>
    </source>
</evidence>
<feature type="transmembrane region" description="Helical" evidence="1">
    <location>
        <begin position="47"/>
        <end position="64"/>
    </location>
</feature>
<evidence type="ECO:0000256" key="1">
    <source>
        <dbReference type="SAM" id="Phobius"/>
    </source>
</evidence>
<keyword evidence="1" id="KW-0472">Membrane</keyword>
<keyword evidence="1" id="KW-1133">Transmembrane helix</keyword>
<accession>A0A4Q9FE58</accession>
<evidence type="ECO:0000313" key="2">
    <source>
        <dbReference type="EMBL" id="TBN01864.1"/>
    </source>
</evidence>